<evidence type="ECO:0000256" key="1">
    <source>
        <dbReference type="SAM" id="MobiDB-lite"/>
    </source>
</evidence>
<dbReference type="EMBL" id="CAAE01003681">
    <property type="protein sequence ID" value="CAF87995.1"/>
    <property type="molecule type" value="Genomic_DNA"/>
</dbReference>
<name>Q4TGI7_TETNG</name>
<organism evidence="2">
    <name type="scientific">Tetraodon nigroviridis</name>
    <name type="common">Spotted green pufferfish</name>
    <name type="synonym">Chelonodon nigroviridis</name>
    <dbReference type="NCBI Taxonomy" id="99883"/>
    <lineage>
        <taxon>Eukaryota</taxon>
        <taxon>Metazoa</taxon>
        <taxon>Chordata</taxon>
        <taxon>Craniata</taxon>
        <taxon>Vertebrata</taxon>
        <taxon>Euteleostomi</taxon>
        <taxon>Actinopterygii</taxon>
        <taxon>Neopterygii</taxon>
        <taxon>Teleostei</taxon>
        <taxon>Neoteleostei</taxon>
        <taxon>Acanthomorphata</taxon>
        <taxon>Eupercaria</taxon>
        <taxon>Tetraodontiformes</taxon>
        <taxon>Tetradontoidea</taxon>
        <taxon>Tetraodontidae</taxon>
        <taxon>Tetraodon</taxon>
    </lineage>
</organism>
<proteinExistence type="predicted"/>
<feature type="compositionally biased region" description="Basic and acidic residues" evidence="1">
    <location>
        <begin position="90"/>
        <end position="107"/>
    </location>
</feature>
<protein>
    <submittedName>
        <fullName evidence="2">(spotted green pufferfish) hypothetical protein</fullName>
    </submittedName>
</protein>
<gene>
    <name evidence="2" type="ORF">GSTENG00001088001</name>
</gene>
<dbReference type="AlphaFoldDB" id="Q4TGI7"/>
<feature type="compositionally biased region" description="Gly residues" evidence="1">
    <location>
        <begin position="55"/>
        <end position="64"/>
    </location>
</feature>
<comment type="caution">
    <text evidence="2">The sequence shown here is derived from an EMBL/GenBank/DDBJ whole genome shotgun (WGS) entry which is preliminary data.</text>
</comment>
<dbReference type="Gene3D" id="6.10.250.2420">
    <property type="match status" value="1"/>
</dbReference>
<accession>Q4TGI7</accession>
<evidence type="ECO:0000313" key="2">
    <source>
        <dbReference type="EMBL" id="CAF87995.1"/>
    </source>
</evidence>
<dbReference type="KEGG" id="tng:GSTEN00001088G001"/>
<feature type="region of interest" description="Disordered" evidence="1">
    <location>
        <begin position="17"/>
        <end position="228"/>
    </location>
</feature>
<feature type="compositionally biased region" description="Low complexity" evidence="1">
    <location>
        <begin position="131"/>
        <end position="143"/>
    </location>
</feature>
<sequence length="228" mass="22630">VDGLSSELAAEATLARRARTLGSSWSATTRSGSEGWGLRQTFPCSPASVSAGAEGQAGGAGGDGQVQVQGLHQRAGGQAPAAGGAAGAGSKRESRGQQDAPPLREEAEGGAAAGGGRASARRPVQGADGKGQLALEAAEAALAGGRGGGHQSQRLPQKAAEGAGRGRRGSEALSRELTSLKNRLRRGGPVGSFPGRSGRHQLHLEGGSVEVSDEDADSQAGDLNEAQT</sequence>
<feature type="compositionally biased region" description="Low complexity" evidence="1">
    <location>
        <begin position="65"/>
        <end position="83"/>
    </location>
</feature>
<feature type="compositionally biased region" description="Polar residues" evidence="1">
    <location>
        <begin position="22"/>
        <end position="32"/>
    </location>
</feature>
<reference evidence="2" key="1">
    <citation type="journal article" date="2004" name="Nature">
        <title>Genome duplication in the teleost fish Tetraodon nigroviridis reveals the early vertebrate proto-karyotype.</title>
        <authorList>
            <person name="Jaillon O."/>
            <person name="Aury J.-M."/>
            <person name="Brunet F."/>
            <person name="Petit J.-L."/>
            <person name="Stange-Thomann N."/>
            <person name="Mauceli E."/>
            <person name="Bouneau L."/>
            <person name="Fischer C."/>
            <person name="Ozouf-Costaz C."/>
            <person name="Bernot A."/>
            <person name="Nicaud S."/>
            <person name="Jaffe D."/>
            <person name="Fisher S."/>
            <person name="Lutfalla G."/>
            <person name="Dossat C."/>
            <person name="Segurens B."/>
            <person name="Dasilva C."/>
            <person name="Salanoubat M."/>
            <person name="Levy M."/>
            <person name="Boudet N."/>
            <person name="Castellano S."/>
            <person name="Anthouard V."/>
            <person name="Jubin C."/>
            <person name="Castelli V."/>
            <person name="Katinka M."/>
            <person name="Vacherie B."/>
            <person name="Biemont C."/>
            <person name="Skalli Z."/>
            <person name="Cattolico L."/>
            <person name="Poulain J."/>
            <person name="De Berardinis V."/>
            <person name="Cruaud C."/>
            <person name="Duprat S."/>
            <person name="Brottier P."/>
            <person name="Coutanceau J.-P."/>
            <person name="Gouzy J."/>
            <person name="Parra G."/>
            <person name="Lardier G."/>
            <person name="Chapple C."/>
            <person name="McKernan K.J."/>
            <person name="McEwan P."/>
            <person name="Bosak S."/>
            <person name="Kellis M."/>
            <person name="Volff J.-N."/>
            <person name="Guigo R."/>
            <person name="Zody M.C."/>
            <person name="Mesirov J."/>
            <person name="Lindblad-Toh K."/>
            <person name="Birren B."/>
            <person name="Nusbaum C."/>
            <person name="Kahn D."/>
            <person name="Robinson-Rechavi M."/>
            <person name="Laudet V."/>
            <person name="Schachter V."/>
            <person name="Quetier F."/>
            <person name="Saurin W."/>
            <person name="Scarpelli C."/>
            <person name="Wincker P."/>
            <person name="Lander E.S."/>
            <person name="Weissenbach J."/>
            <person name="Roest Crollius H."/>
        </authorList>
    </citation>
    <scope>NUCLEOTIDE SEQUENCE [LARGE SCALE GENOMIC DNA]</scope>
</reference>
<feature type="non-terminal residue" evidence="2">
    <location>
        <position position="1"/>
    </location>
</feature>
<reference evidence="2" key="2">
    <citation type="submission" date="2004-02" db="EMBL/GenBank/DDBJ databases">
        <authorList>
            <consortium name="Genoscope"/>
            <consortium name="Whitehead Institute Centre for Genome Research"/>
        </authorList>
    </citation>
    <scope>NUCLEOTIDE SEQUENCE</scope>
</reference>
<dbReference type="OrthoDB" id="9838496at2759"/>
<feature type="non-terminal residue" evidence="2">
    <location>
        <position position="228"/>
    </location>
</feature>